<protein>
    <submittedName>
        <fullName evidence="4">Uncharacterized protein</fullName>
    </submittedName>
</protein>
<keyword evidence="1" id="KW-0645">Protease</keyword>
<keyword evidence="3" id="KW-0378">Hydrolase</keyword>
<gene>
    <name evidence="4" type="ORF">WUBG_15692</name>
</gene>
<reference evidence="5" key="1">
    <citation type="submission" date="2012-08" db="EMBL/GenBank/DDBJ databases">
        <title>The Genome Sequence of Wuchereria bancrofti.</title>
        <authorList>
            <person name="Nutman T.B."/>
            <person name="Fink D.L."/>
            <person name="Russ C."/>
            <person name="Young S."/>
            <person name="Zeng Q."/>
            <person name="Koehrsen M."/>
            <person name="Alvarado L."/>
            <person name="Berlin A."/>
            <person name="Chapman S.B."/>
            <person name="Chen Z."/>
            <person name="Freedman E."/>
            <person name="Gellesch M."/>
            <person name="Goldberg J."/>
            <person name="Griggs A."/>
            <person name="Gujja S."/>
            <person name="Heilman E.R."/>
            <person name="Heiman D."/>
            <person name="Hepburn T."/>
            <person name="Howarth C."/>
            <person name="Jen D."/>
            <person name="Larson L."/>
            <person name="Lewis B."/>
            <person name="Mehta T."/>
            <person name="Park D."/>
            <person name="Pearson M."/>
            <person name="Roberts A."/>
            <person name="Saif S."/>
            <person name="Shea T."/>
            <person name="Shenoy N."/>
            <person name="Sisk P."/>
            <person name="Stolte C."/>
            <person name="Sykes S."/>
            <person name="Walk T."/>
            <person name="White J."/>
            <person name="Yandava C."/>
            <person name="Haas B."/>
            <person name="Henn M.R."/>
            <person name="Nusbaum C."/>
            <person name="Birren B."/>
        </authorList>
    </citation>
    <scope>NUCLEOTIDE SEQUENCE [LARGE SCALE GENOMIC DNA]</scope>
    <source>
        <strain evidence="5">NA</strain>
    </source>
</reference>
<evidence type="ECO:0000313" key="4">
    <source>
        <dbReference type="EMBL" id="EJW73404.1"/>
    </source>
</evidence>
<evidence type="ECO:0000256" key="3">
    <source>
        <dbReference type="ARBA" id="ARBA00022801"/>
    </source>
</evidence>
<dbReference type="MEROPS" id="M20.005"/>
<dbReference type="PANTHER" id="PTHR43270">
    <property type="entry name" value="BETA-ALA-HIS DIPEPTIDASE"/>
    <property type="match status" value="1"/>
</dbReference>
<dbReference type="GO" id="GO:0008233">
    <property type="term" value="F:peptidase activity"/>
    <property type="evidence" value="ECO:0007669"/>
    <property type="project" value="UniProtKB-KW"/>
</dbReference>
<accession>J9EDB7</accession>
<sequence length="64" mass="7486">MNLVAPVTNEERKLYETLDFDVEEYRADIGAIKLLSDSKEKILMKRWRYSTLSLHGIDCRPLSL</sequence>
<evidence type="ECO:0000256" key="2">
    <source>
        <dbReference type="ARBA" id="ARBA00022723"/>
    </source>
</evidence>
<keyword evidence="2" id="KW-0479">Metal-binding</keyword>
<comment type="caution">
    <text evidence="4">The sequence shown here is derived from an EMBL/GenBank/DDBJ whole genome shotgun (WGS) entry which is preliminary data.</text>
</comment>
<proteinExistence type="predicted"/>
<dbReference type="EMBL" id="ADBV01014127">
    <property type="protein sequence ID" value="EJW73404.1"/>
    <property type="molecule type" value="Genomic_DNA"/>
</dbReference>
<name>J9EDB7_WUCBA</name>
<evidence type="ECO:0000256" key="1">
    <source>
        <dbReference type="ARBA" id="ARBA00022670"/>
    </source>
</evidence>
<organism evidence="4 5">
    <name type="scientific">Wuchereria bancrofti</name>
    <dbReference type="NCBI Taxonomy" id="6293"/>
    <lineage>
        <taxon>Eukaryota</taxon>
        <taxon>Metazoa</taxon>
        <taxon>Ecdysozoa</taxon>
        <taxon>Nematoda</taxon>
        <taxon>Chromadorea</taxon>
        <taxon>Rhabditida</taxon>
        <taxon>Spirurina</taxon>
        <taxon>Spiruromorpha</taxon>
        <taxon>Filarioidea</taxon>
        <taxon>Onchocercidae</taxon>
        <taxon>Wuchereria</taxon>
    </lineage>
</organism>
<dbReference type="GO" id="GO:0006508">
    <property type="term" value="P:proteolysis"/>
    <property type="evidence" value="ECO:0007669"/>
    <property type="project" value="UniProtKB-KW"/>
</dbReference>
<dbReference type="GO" id="GO:0046872">
    <property type="term" value="F:metal ion binding"/>
    <property type="evidence" value="ECO:0007669"/>
    <property type="project" value="UniProtKB-KW"/>
</dbReference>
<dbReference type="AlphaFoldDB" id="J9EDB7"/>
<dbReference type="InterPro" id="IPR051458">
    <property type="entry name" value="Cyt/Met_Dipeptidase"/>
</dbReference>
<dbReference type="PANTHER" id="PTHR43270:SF4">
    <property type="entry name" value="CARNOSINE DIPEPTIDASE 2, ISOFORM A"/>
    <property type="match status" value="1"/>
</dbReference>
<dbReference type="Proteomes" id="UP000004810">
    <property type="component" value="Unassembled WGS sequence"/>
</dbReference>
<evidence type="ECO:0000313" key="5">
    <source>
        <dbReference type="Proteomes" id="UP000004810"/>
    </source>
</evidence>
<dbReference type="Gene3D" id="3.30.70.360">
    <property type="match status" value="1"/>
</dbReference>